<evidence type="ECO:0000256" key="2">
    <source>
        <dbReference type="SAM" id="MobiDB-lite"/>
    </source>
</evidence>
<evidence type="ECO:0000256" key="1">
    <source>
        <dbReference type="SAM" id="Coils"/>
    </source>
</evidence>
<feature type="compositionally biased region" description="Low complexity" evidence="2">
    <location>
        <begin position="1"/>
        <end position="63"/>
    </location>
</feature>
<feature type="compositionally biased region" description="Basic and acidic residues" evidence="2">
    <location>
        <begin position="168"/>
        <end position="183"/>
    </location>
</feature>
<feature type="region of interest" description="Disordered" evidence="2">
    <location>
        <begin position="994"/>
        <end position="1029"/>
    </location>
</feature>
<feature type="coiled-coil region" evidence="1">
    <location>
        <begin position="319"/>
        <end position="377"/>
    </location>
</feature>
<protein>
    <submittedName>
        <fullName evidence="3">Uncharacterized protein</fullName>
    </submittedName>
</protein>
<feature type="coiled-coil region" evidence="1">
    <location>
        <begin position="676"/>
        <end position="756"/>
    </location>
</feature>
<sequence length="1071" mass="117309">MAASPTASNGSTGATTTSTGTGTGTGAARPPTASSTRTSTLAGSSLSKPPTRPAAGTAARRTGLASKTTSDAEPDLSSLTTPASTAAAAAAPRASPGKTFSRQSLAPSTTTAAAAAATAKRPLAPRSAAEPASTARSAPPSRTATTNPKAAPGPAPKTPTGHAKKLSMVKDKAASDAEVEMRKSALAPGKAALAKLGEEHQRPDTAPSGSVEMDETNLRDKLQEQCDDLNRELLLDAQAAIAEKDQALAGAPGSSGANDTAHNALVHDMETSQKLQVEKKEAQEKSALEAARAGELQQQGREWDGEKKVLAEQATQIEALTQQETLQALQTRLAQAESTASDSIKTRDAEIKSLKMLKEHNDALAHTSAVVESLQAQIKSLHQQHTEELRVKHEAIALHRANQVTAILENERNAHAEEMEKQLRMREEEVSQHLESIDSLQEHIKIEELRSLHEAAIKVKVDENEELLGADATEVEQLRDEITGLPVKKADSCKVELDAVQDRHRQNLRAEVDALKSEKTSMLRQHEEAFQEITSLKESLGSTAQQVNDTNAALVEAHATAQREIEDLHSQLEALTDIAPRHDSLLVEKAAAEDSHQSSLRKQLEDLRSKYEGLLEEKTVADELHVQELKDDLNELQSKYDALLAEKSENDAIHVRALETLKAESSRKHDQLHGQFEDASQILTDLRTKYQALSEEKSRRLQDERDAYSKQLGELEKALAETLSELVTLQDLQNDITRLKAEKSSALSELDDIRQEMNTKDQSSSTELVEAHKRYEALCAEKAVADRDHEDAIALLKESLEQVHEQLQQRFSVMEQEHGDAVELLKEEFRARHSTDIGPLQYQVESLRKQHVTLTEEKASMEQAHEKAISELMLGMQKNQTSHEAELKNVRDDVANQQLQFRFVDADNHAEEVKRLTNMIHELETKHAQAVQAAEEAEDRIETMKGEVVRKHLARVEPLEKENAMLLDKVDRLEAIIAAGDRVARAAATMGEKRNINTLTEEDEEDEEDEERDEEEDTMSGAQGPKSVGAAADVVGIQLAAMQETLSQLSELNNDTIAESSRTAQRLTEQH</sequence>
<proteinExistence type="predicted"/>
<dbReference type="EMBL" id="MU006311">
    <property type="protein sequence ID" value="KAF2849605.1"/>
    <property type="molecule type" value="Genomic_DNA"/>
</dbReference>
<dbReference type="OrthoDB" id="2289094at2759"/>
<dbReference type="AlphaFoldDB" id="A0A6A7B578"/>
<dbReference type="Proteomes" id="UP000799423">
    <property type="component" value="Unassembled WGS sequence"/>
</dbReference>
<keyword evidence="1" id="KW-0175">Coiled coil</keyword>
<feature type="coiled-coil region" evidence="1">
    <location>
        <begin position="551"/>
        <end position="646"/>
    </location>
</feature>
<organism evidence="3 4">
    <name type="scientific">Plenodomus tracheiphilus IPT5</name>
    <dbReference type="NCBI Taxonomy" id="1408161"/>
    <lineage>
        <taxon>Eukaryota</taxon>
        <taxon>Fungi</taxon>
        <taxon>Dikarya</taxon>
        <taxon>Ascomycota</taxon>
        <taxon>Pezizomycotina</taxon>
        <taxon>Dothideomycetes</taxon>
        <taxon>Pleosporomycetidae</taxon>
        <taxon>Pleosporales</taxon>
        <taxon>Pleosporineae</taxon>
        <taxon>Leptosphaeriaceae</taxon>
        <taxon>Plenodomus</taxon>
    </lineage>
</organism>
<reference evidence="3" key="1">
    <citation type="submission" date="2020-01" db="EMBL/GenBank/DDBJ databases">
        <authorList>
            <consortium name="DOE Joint Genome Institute"/>
            <person name="Haridas S."/>
            <person name="Albert R."/>
            <person name="Binder M."/>
            <person name="Bloem J."/>
            <person name="Labutti K."/>
            <person name="Salamov A."/>
            <person name="Andreopoulos B."/>
            <person name="Baker S.E."/>
            <person name="Barry K."/>
            <person name="Bills G."/>
            <person name="Bluhm B.H."/>
            <person name="Cannon C."/>
            <person name="Castanera R."/>
            <person name="Culley D.E."/>
            <person name="Daum C."/>
            <person name="Ezra D."/>
            <person name="Gonzalez J.B."/>
            <person name="Henrissat B."/>
            <person name="Kuo A."/>
            <person name="Liang C."/>
            <person name="Lipzen A."/>
            <person name="Lutzoni F."/>
            <person name="Magnuson J."/>
            <person name="Mondo S."/>
            <person name="Nolan M."/>
            <person name="Ohm R."/>
            <person name="Pangilinan J."/>
            <person name="Park H.-J."/>
            <person name="Ramirez L."/>
            <person name="Alfaro M."/>
            <person name="Sun H."/>
            <person name="Tritt A."/>
            <person name="Yoshinaga Y."/>
            <person name="Zwiers L.-H."/>
            <person name="Turgeon B.G."/>
            <person name="Goodwin S.B."/>
            <person name="Spatafora J.W."/>
            <person name="Crous P.W."/>
            <person name="Grigoriev I.V."/>
        </authorList>
    </citation>
    <scope>NUCLEOTIDE SEQUENCE</scope>
    <source>
        <strain evidence="3">IPT5</strain>
    </source>
</reference>
<keyword evidence="4" id="KW-1185">Reference proteome</keyword>
<feature type="compositionally biased region" description="Low complexity" evidence="2">
    <location>
        <begin position="185"/>
        <end position="195"/>
    </location>
</feature>
<feature type="compositionally biased region" description="Low complexity" evidence="2">
    <location>
        <begin position="109"/>
        <end position="119"/>
    </location>
</feature>
<feature type="coiled-coil region" evidence="1">
    <location>
        <begin position="906"/>
        <end position="947"/>
    </location>
</feature>
<feature type="region of interest" description="Disordered" evidence="2">
    <location>
        <begin position="1"/>
        <end position="216"/>
    </location>
</feature>
<feature type="compositionally biased region" description="Low complexity" evidence="2">
    <location>
        <begin position="77"/>
        <end position="96"/>
    </location>
</feature>
<feature type="compositionally biased region" description="Acidic residues" evidence="2">
    <location>
        <begin position="1000"/>
        <end position="1018"/>
    </location>
</feature>
<gene>
    <name evidence="3" type="ORF">T440DRAFT_499777</name>
</gene>
<name>A0A6A7B578_9PLEO</name>
<feature type="compositionally biased region" description="Polar residues" evidence="2">
    <location>
        <begin position="98"/>
        <end position="108"/>
    </location>
</feature>
<evidence type="ECO:0000313" key="4">
    <source>
        <dbReference type="Proteomes" id="UP000799423"/>
    </source>
</evidence>
<accession>A0A6A7B578</accession>
<evidence type="ECO:0000313" key="3">
    <source>
        <dbReference type="EMBL" id="KAF2849605.1"/>
    </source>
</evidence>